<feature type="region of interest" description="Disordered" evidence="1">
    <location>
        <begin position="1"/>
        <end position="95"/>
    </location>
</feature>
<dbReference type="EMBL" id="JACGWN010000003">
    <property type="protein sequence ID" value="KAL0456000.1"/>
    <property type="molecule type" value="Genomic_DNA"/>
</dbReference>
<dbReference type="PANTHER" id="PTHR33223">
    <property type="entry name" value="CCHC-TYPE DOMAIN-CONTAINING PROTEIN"/>
    <property type="match status" value="1"/>
</dbReference>
<protein>
    <recommendedName>
        <fullName evidence="2">Retrotransposon gag domain-containing protein</fullName>
    </recommendedName>
</protein>
<dbReference type="AlphaFoldDB" id="A0AAW2XW52"/>
<organism evidence="3">
    <name type="scientific">Sesamum latifolium</name>
    <dbReference type="NCBI Taxonomy" id="2727402"/>
    <lineage>
        <taxon>Eukaryota</taxon>
        <taxon>Viridiplantae</taxon>
        <taxon>Streptophyta</taxon>
        <taxon>Embryophyta</taxon>
        <taxon>Tracheophyta</taxon>
        <taxon>Spermatophyta</taxon>
        <taxon>Magnoliopsida</taxon>
        <taxon>eudicotyledons</taxon>
        <taxon>Gunneridae</taxon>
        <taxon>Pentapetalae</taxon>
        <taxon>asterids</taxon>
        <taxon>lamiids</taxon>
        <taxon>Lamiales</taxon>
        <taxon>Pedaliaceae</taxon>
        <taxon>Sesamum</taxon>
    </lineage>
</organism>
<gene>
    <name evidence="3" type="ORF">Slati_0939200</name>
</gene>
<name>A0AAW2XW52_9LAMI</name>
<reference evidence="3" key="1">
    <citation type="submission" date="2020-06" db="EMBL/GenBank/DDBJ databases">
        <authorList>
            <person name="Li T."/>
            <person name="Hu X."/>
            <person name="Zhang T."/>
            <person name="Song X."/>
            <person name="Zhang H."/>
            <person name="Dai N."/>
            <person name="Sheng W."/>
            <person name="Hou X."/>
            <person name="Wei L."/>
        </authorList>
    </citation>
    <scope>NUCLEOTIDE SEQUENCE</scope>
    <source>
        <strain evidence="3">KEN1</strain>
        <tissue evidence="3">Leaf</tissue>
    </source>
</reference>
<accession>A0AAW2XW52</accession>
<dbReference type="InterPro" id="IPR005162">
    <property type="entry name" value="Retrotrans_gag_dom"/>
</dbReference>
<evidence type="ECO:0000256" key="1">
    <source>
        <dbReference type="SAM" id="MobiDB-lite"/>
    </source>
</evidence>
<comment type="caution">
    <text evidence="3">The sequence shown here is derived from an EMBL/GenBank/DDBJ whole genome shotgun (WGS) entry which is preliminary data.</text>
</comment>
<dbReference type="PANTHER" id="PTHR33223:SF10">
    <property type="entry name" value="AMINOTRANSFERASE-LIKE PLANT MOBILE DOMAIN-CONTAINING PROTEIN"/>
    <property type="match status" value="1"/>
</dbReference>
<sequence>MEGEEDMGGGPSGEKAGNSEYGASEEAYNQNREDLQSLIEKAAEKGAHASMRWLKRREGSRPQPESNQPVTQKRGGGRKNGISNHRPESTPQVQPQIEALQREIRNLQKQMEPKAAGPFRSSSFSEEILKGPMKSSRIPHLSSYTGEKGDPRDHVDQFMAAMDLACSNEATLCWVFRTTLTGRAQTWFTQQPPGSIRGFEQLANDFIHRFSSNKRCPKNPSHLFAVVQEEGEPLKTYVQRFSNEILDIPNISPELLSSIMAQGLRNGGLADSLVGEPAVSWDDLLARAEKFILIEESRRIKNVYRKQILRDNPGKVLVKRRREEECKKKPDYYTPFKVTQAEALATIEKNGIVRWPQKMRENEERQKSRKYCNFHRDRGHDTEECVHLRKELERLIQLGHLPDGLYQSQKDRKKNEPAENEGGRTTTLQENWPEGRVIHLIEGGDITFTEEDKKGIKFRHEEALVISAVVSNVEIRRILIDSGSSVDILFEETFRKMGMSRENLSPRKLP</sequence>
<feature type="region of interest" description="Disordered" evidence="1">
    <location>
        <begin position="130"/>
        <end position="150"/>
    </location>
</feature>
<reference evidence="3" key="2">
    <citation type="journal article" date="2024" name="Plant">
        <title>Genomic evolution and insights into agronomic trait innovations of Sesamum species.</title>
        <authorList>
            <person name="Miao H."/>
            <person name="Wang L."/>
            <person name="Qu L."/>
            <person name="Liu H."/>
            <person name="Sun Y."/>
            <person name="Le M."/>
            <person name="Wang Q."/>
            <person name="Wei S."/>
            <person name="Zheng Y."/>
            <person name="Lin W."/>
            <person name="Duan Y."/>
            <person name="Cao H."/>
            <person name="Xiong S."/>
            <person name="Wang X."/>
            <person name="Wei L."/>
            <person name="Li C."/>
            <person name="Ma Q."/>
            <person name="Ju M."/>
            <person name="Zhao R."/>
            <person name="Li G."/>
            <person name="Mu C."/>
            <person name="Tian Q."/>
            <person name="Mei H."/>
            <person name="Zhang T."/>
            <person name="Gao T."/>
            <person name="Zhang H."/>
        </authorList>
    </citation>
    <scope>NUCLEOTIDE SEQUENCE</scope>
    <source>
        <strain evidence="3">KEN1</strain>
    </source>
</reference>
<dbReference type="Pfam" id="PF03732">
    <property type="entry name" value="Retrotrans_gag"/>
    <property type="match status" value="1"/>
</dbReference>
<evidence type="ECO:0000259" key="2">
    <source>
        <dbReference type="Pfam" id="PF03732"/>
    </source>
</evidence>
<feature type="compositionally biased region" description="Basic and acidic residues" evidence="1">
    <location>
        <begin position="31"/>
        <end position="47"/>
    </location>
</feature>
<proteinExistence type="predicted"/>
<feature type="domain" description="Retrotransposon gag" evidence="2">
    <location>
        <begin position="176"/>
        <end position="265"/>
    </location>
</feature>
<evidence type="ECO:0000313" key="3">
    <source>
        <dbReference type="EMBL" id="KAL0456000.1"/>
    </source>
</evidence>
<feature type="region of interest" description="Disordered" evidence="1">
    <location>
        <begin position="406"/>
        <end position="429"/>
    </location>
</feature>